<feature type="transmembrane region" description="Helical" evidence="6">
    <location>
        <begin position="369"/>
        <end position="389"/>
    </location>
</feature>
<evidence type="ECO:0000256" key="1">
    <source>
        <dbReference type="ARBA" id="ARBA00004651"/>
    </source>
</evidence>
<feature type="transmembrane region" description="Helical" evidence="6">
    <location>
        <begin position="33"/>
        <end position="52"/>
    </location>
</feature>
<gene>
    <name evidence="7" type="ORF">GCM10011492_12240</name>
</gene>
<feature type="transmembrane region" description="Helical" evidence="6">
    <location>
        <begin position="64"/>
        <end position="80"/>
    </location>
</feature>
<protein>
    <submittedName>
        <fullName evidence="7">MFS transporter</fullName>
    </submittedName>
</protein>
<dbReference type="PANTHER" id="PTHR23513:SF6">
    <property type="entry name" value="MAJOR FACILITATOR SUPERFAMILY ASSOCIATED DOMAIN-CONTAINING PROTEIN"/>
    <property type="match status" value="1"/>
</dbReference>
<dbReference type="CDD" id="cd06173">
    <property type="entry name" value="MFS_MefA_like"/>
    <property type="match status" value="1"/>
</dbReference>
<feature type="transmembrane region" description="Helical" evidence="6">
    <location>
        <begin position="265"/>
        <end position="286"/>
    </location>
</feature>
<comment type="caution">
    <text evidence="7">The sequence shown here is derived from an EMBL/GenBank/DDBJ whole genome shotgun (WGS) entry which is preliminary data.</text>
</comment>
<keyword evidence="8" id="KW-1185">Reference proteome</keyword>
<dbReference type="RefSeq" id="WP_229749517.1">
    <property type="nucleotide sequence ID" value="NZ_BMHI01000002.1"/>
</dbReference>
<evidence type="ECO:0000256" key="5">
    <source>
        <dbReference type="ARBA" id="ARBA00023136"/>
    </source>
</evidence>
<feature type="transmembrane region" description="Helical" evidence="6">
    <location>
        <begin position="87"/>
        <end position="108"/>
    </location>
</feature>
<keyword evidence="5 6" id="KW-0472">Membrane</keyword>
<evidence type="ECO:0000256" key="4">
    <source>
        <dbReference type="ARBA" id="ARBA00022989"/>
    </source>
</evidence>
<dbReference type="InterPro" id="IPR011701">
    <property type="entry name" value="MFS"/>
</dbReference>
<keyword evidence="4 6" id="KW-1133">Transmembrane helix</keyword>
<dbReference type="GO" id="GO:0005886">
    <property type="term" value="C:plasma membrane"/>
    <property type="evidence" value="ECO:0007669"/>
    <property type="project" value="UniProtKB-SubCell"/>
</dbReference>
<accession>A0A916T023</accession>
<dbReference type="PANTHER" id="PTHR23513">
    <property type="entry name" value="INTEGRAL MEMBRANE EFFLUX PROTEIN-RELATED"/>
    <property type="match status" value="1"/>
</dbReference>
<evidence type="ECO:0000256" key="3">
    <source>
        <dbReference type="ARBA" id="ARBA00022692"/>
    </source>
</evidence>
<sequence length="423" mass="44670">MTPDHADARPGTADARLSANFWRLWTGESVSSFGVYVTLLALQVLVLVTLHGDAQDVGWVNSCRWLPYLLFGLLAGAWIERRRRQPVMIATDLACGVLLAVIPLAWVLDRLSVPMLLVIVFLYGASALFNDAASMAVMPRIVSRAQLQRAHARLDGSSAVAQTAGPALAGVLIRVLGAPFAVLVDAAAYIFSAGMMATLRLGERRSVRTMSKTSVRQDIREGVRWIYGGPTLRSLAIGTHVWFAANATLGVVVPTYALQTLRLSVLQFSITSAVAGVGAIVGAVITTWVGHRLGTGRTVIATHLVSIVGVLVMALAGLGDAGWPAALTLAAGQGLHGVAMGMGNSHETGYRQAVTPDDLQARTNITMRAFNRAVIVVFAPIAGLFVTLGGTRASLMVAAGIFGVAVCVLAFSSFRDADITAHH</sequence>
<dbReference type="SUPFAM" id="SSF103473">
    <property type="entry name" value="MFS general substrate transporter"/>
    <property type="match status" value="1"/>
</dbReference>
<keyword evidence="3 6" id="KW-0812">Transmembrane</keyword>
<reference evidence="7" key="1">
    <citation type="journal article" date="2014" name="Int. J. Syst. Evol. Microbiol.">
        <title>Complete genome sequence of Corynebacterium casei LMG S-19264T (=DSM 44701T), isolated from a smear-ripened cheese.</title>
        <authorList>
            <consortium name="US DOE Joint Genome Institute (JGI-PGF)"/>
            <person name="Walter F."/>
            <person name="Albersmeier A."/>
            <person name="Kalinowski J."/>
            <person name="Ruckert C."/>
        </authorList>
    </citation>
    <scope>NUCLEOTIDE SEQUENCE</scope>
    <source>
        <strain evidence="7">CGMCC 1.15085</strain>
    </source>
</reference>
<comment type="subcellular location">
    <subcellularLocation>
        <location evidence="1">Cell membrane</location>
        <topology evidence="1">Multi-pass membrane protein</topology>
    </subcellularLocation>
</comment>
<dbReference type="InterPro" id="IPR036259">
    <property type="entry name" value="MFS_trans_sf"/>
</dbReference>
<dbReference type="Gene3D" id="1.20.1250.20">
    <property type="entry name" value="MFS general substrate transporter like domains"/>
    <property type="match status" value="1"/>
</dbReference>
<evidence type="ECO:0000256" key="2">
    <source>
        <dbReference type="ARBA" id="ARBA00022475"/>
    </source>
</evidence>
<feature type="transmembrane region" description="Helical" evidence="6">
    <location>
        <begin position="114"/>
        <end position="138"/>
    </location>
</feature>
<dbReference type="EMBL" id="BMHI01000002">
    <property type="protein sequence ID" value="GGB23895.1"/>
    <property type="molecule type" value="Genomic_DNA"/>
</dbReference>
<keyword evidence="2" id="KW-1003">Cell membrane</keyword>
<dbReference type="GO" id="GO:0022857">
    <property type="term" value="F:transmembrane transporter activity"/>
    <property type="evidence" value="ECO:0007669"/>
    <property type="project" value="InterPro"/>
</dbReference>
<evidence type="ECO:0000313" key="8">
    <source>
        <dbReference type="Proteomes" id="UP000636793"/>
    </source>
</evidence>
<feature type="transmembrane region" description="Helical" evidence="6">
    <location>
        <begin position="395"/>
        <end position="414"/>
    </location>
</feature>
<reference evidence="7" key="2">
    <citation type="submission" date="2020-09" db="EMBL/GenBank/DDBJ databases">
        <authorList>
            <person name="Sun Q."/>
            <person name="Zhou Y."/>
        </authorList>
    </citation>
    <scope>NUCLEOTIDE SEQUENCE</scope>
    <source>
        <strain evidence="7">CGMCC 1.15085</strain>
    </source>
</reference>
<organism evidence="7 8">
    <name type="scientific">Flexivirga endophytica</name>
    <dbReference type="NCBI Taxonomy" id="1849103"/>
    <lineage>
        <taxon>Bacteria</taxon>
        <taxon>Bacillati</taxon>
        <taxon>Actinomycetota</taxon>
        <taxon>Actinomycetes</taxon>
        <taxon>Micrococcales</taxon>
        <taxon>Dermacoccaceae</taxon>
        <taxon>Flexivirga</taxon>
    </lineage>
</organism>
<dbReference type="Proteomes" id="UP000636793">
    <property type="component" value="Unassembled WGS sequence"/>
</dbReference>
<evidence type="ECO:0000313" key="7">
    <source>
        <dbReference type="EMBL" id="GGB23895.1"/>
    </source>
</evidence>
<proteinExistence type="predicted"/>
<name>A0A916T023_9MICO</name>
<dbReference type="Pfam" id="PF07690">
    <property type="entry name" value="MFS_1"/>
    <property type="match status" value="1"/>
</dbReference>
<evidence type="ECO:0000256" key="6">
    <source>
        <dbReference type="SAM" id="Phobius"/>
    </source>
</evidence>
<dbReference type="AlphaFoldDB" id="A0A916T023"/>
<feature type="transmembrane region" description="Helical" evidence="6">
    <location>
        <begin position="298"/>
        <end position="317"/>
    </location>
</feature>